<gene>
    <name evidence="3" type="ORF">rosmuc_00768</name>
</gene>
<dbReference type="RefSeq" id="WP_037270156.1">
    <property type="nucleotide sequence ID" value="NZ_KN293976.1"/>
</dbReference>
<evidence type="ECO:0000256" key="1">
    <source>
        <dbReference type="SAM" id="SignalP"/>
    </source>
</evidence>
<reference evidence="3 4" key="1">
    <citation type="submission" date="2013-01" db="EMBL/GenBank/DDBJ databases">
        <authorList>
            <person name="Fiebig A."/>
            <person name="Goeker M."/>
            <person name="Klenk H.-P.P."/>
        </authorList>
    </citation>
    <scope>NUCLEOTIDE SEQUENCE [LARGE SCALE GENOMIC DNA]</scope>
    <source>
        <strain evidence="3 4">DSM 17069</strain>
    </source>
</reference>
<dbReference type="InterPro" id="IPR050902">
    <property type="entry name" value="ABC_Transporter_SBP"/>
</dbReference>
<evidence type="ECO:0000313" key="3">
    <source>
        <dbReference type="EMBL" id="KGM89284.1"/>
    </source>
</evidence>
<dbReference type="Pfam" id="PF01497">
    <property type="entry name" value="Peripla_BP_2"/>
    <property type="match status" value="1"/>
</dbReference>
<dbReference type="eggNOG" id="COG0614">
    <property type="taxonomic scope" value="Bacteria"/>
</dbReference>
<name>A0A0A0HRQ8_9RHOB</name>
<comment type="caution">
    <text evidence="3">The sequence shown here is derived from an EMBL/GenBank/DDBJ whole genome shotgun (WGS) entry which is preliminary data.</text>
</comment>
<keyword evidence="1" id="KW-0732">Signal</keyword>
<evidence type="ECO:0000259" key="2">
    <source>
        <dbReference type="PROSITE" id="PS50983"/>
    </source>
</evidence>
<dbReference type="Gene3D" id="3.40.50.1980">
    <property type="entry name" value="Nitrogenase molybdenum iron protein domain"/>
    <property type="match status" value="2"/>
</dbReference>
<protein>
    <submittedName>
        <fullName evidence="3">ABC-type Fe3+-hydroxamate transport system, periplasmic component</fullName>
    </submittedName>
</protein>
<dbReference type="AlphaFoldDB" id="A0A0A0HRQ8"/>
<sequence length="365" mass="39069">MRFLFKLLGLGALALTTALPAWAEITLTDLKGRTVTLADTPDRILLGFYYEDFIAITGPGGIDKVVAISRTPWAEWRPMQWEAYKAVYPQIDALPDVGDTESSTFSVEAAIAAKPDVAILAGWQFDALGEGIAQLEAAGIPVVVVDYNAQTLEAHLASTRVIGSLMGTEDRAEALARHYESMITDTIARVTAAGGAPKKVYVELARKGPAEVGNSYGKGMWAGVIDLVGGANIAKGRIENWGPLAPEFVLAEQPEVILLAGSEWMNAPEAVRIGFGADAAAAQQSMAAYLTRPGWAELPAAKSGEVHAIYHGGARSLSDFVFARYLGKVLHPEAFVDVSPQAELAAYYAKWLPIPLDGIFVQKLQ</sequence>
<dbReference type="InterPro" id="IPR002491">
    <property type="entry name" value="ABC_transptr_periplasmic_BD"/>
</dbReference>
<feature type="chain" id="PRO_5001963007" evidence="1">
    <location>
        <begin position="24"/>
        <end position="365"/>
    </location>
</feature>
<organism evidence="3 4">
    <name type="scientific">Roseovarius mucosus DSM 17069</name>
    <dbReference type="NCBI Taxonomy" id="1288298"/>
    <lineage>
        <taxon>Bacteria</taxon>
        <taxon>Pseudomonadati</taxon>
        <taxon>Pseudomonadota</taxon>
        <taxon>Alphaproteobacteria</taxon>
        <taxon>Rhodobacterales</taxon>
        <taxon>Roseobacteraceae</taxon>
        <taxon>Roseovarius</taxon>
    </lineage>
</organism>
<dbReference type="HOGENOM" id="CLU_038034_5_1_5"/>
<feature type="domain" description="Fe/B12 periplasmic-binding" evidence="2">
    <location>
        <begin position="33"/>
        <end position="338"/>
    </location>
</feature>
<dbReference type="SUPFAM" id="SSF53807">
    <property type="entry name" value="Helical backbone' metal receptor"/>
    <property type="match status" value="1"/>
</dbReference>
<dbReference type="Proteomes" id="UP000030021">
    <property type="component" value="Unassembled WGS sequence"/>
</dbReference>
<dbReference type="OrthoDB" id="9775594at2"/>
<evidence type="ECO:0000313" key="4">
    <source>
        <dbReference type="Proteomes" id="UP000030021"/>
    </source>
</evidence>
<dbReference type="PATRIC" id="fig|1288298.3.peg.777"/>
<dbReference type="EMBL" id="AONH01000002">
    <property type="protein sequence ID" value="KGM89284.1"/>
    <property type="molecule type" value="Genomic_DNA"/>
</dbReference>
<proteinExistence type="predicted"/>
<dbReference type="PROSITE" id="PS50983">
    <property type="entry name" value="FE_B12_PBP"/>
    <property type="match status" value="1"/>
</dbReference>
<feature type="signal peptide" evidence="1">
    <location>
        <begin position="1"/>
        <end position="23"/>
    </location>
</feature>
<dbReference type="PANTHER" id="PTHR30535:SF34">
    <property type="entry name" value="MOLYBDATE-BINDING PROTEIN MOLA"/>
    <property type="match status" value="1"/>
</dbReference>
<dbReference type="PANTHER" id="PTHR30535">
    <property type="entry name" value="VITAMIN B12-BINDING PROTEIN"/>
    <property type="match status" value="1"/>
</dbReference>
<accession>A0A0A0HRQ8</accession>